<organism evidence="2 3">
    <name type="scientific">Budvicia aquatica</name>
    <dbReference type="NCBI Taxonomy" id="82979"/>
    <lineage>
        <taxon>Bacteria</taxon>
        <taxon>Pseudomonadati</taxon>
        <taxon>Pseudomonadota</taxon>
        <taxon>Gammaproteobacteria</taxon>
        <taxon>Enterobacterales</taxon>
        <taxon>Budviciaceae</taxon>
        <taxon>Budvicia</taxon>
    </lineage>
</organism>
<keyword evidence="1" id="KW-1133">Transmembrane helix</keyword>
<keyword evidence="1" id="KW-0812">Transmembrane</keyword>
<dbReference type="EMBL" id="CAADJA010000002">
    <property type="protein sequence ID" value="VFS47224.1"/>
    <property type="molecule type" value="Genomic_DNA"/>
</dbReference>
<feature type="transmembrane region" description="Helical" evidence="1">
    <location>
        <begin position="77"/>
        <end position="99"/>
    </location>
</feature>
<keyword evidence="1" id="KW-0472">Membrane</keyword>
<name>A0A484ZFS4_9GAMM</name>
<feature type="transmembrane region" description="Helical" evidence="1">
    <location>
        <begin position="35"/>
        <end position="57"/>
    </location>
</feature>
<evidence type="ECO:0000313" key="2">
    <source>
        <dbReference type="EMBL" id="VFS47224.1"/>
    </source>
</evidence>
<evidence type="ECO:0000256" key="1">
    <source>
        <dbReference type="SAM" id="Phobius"/>
    </source>
</evidence>
<sequence>MGNDNDFLDRVFESSYFRTWEKTFDYDGDASRYEFFIFIFCTSIIFIFVFFTPIIALELQRMDVNLLKNIDISGMGLFIYFFYNSMFSCFIYCAIYISYCPTLEWGCLS</sequence>
<proteinExistence type="predicted"/>
<dbReference type="AlphaFoldDB" id="A0A484ZFS4"/>
<accession>A0A484ZFS4</accession>
<protein>
    <submittedName>
        <fullName evidence="2">Uncharacterized protein</fullName>
    </submittedName>
</protein>
<dbReference type="Proteomes" id="UP000373449">
    <property type="component" value="Unassembled WGS sequence"/>
</dbReference>
<evidence type="ECO:0000313" key="3">
    <source>
        <dbReference type="Proteomes" id="UP000373449"/>
    </source>
</evidence>
<reference evidence="2 3" key="1">
    <citation type="submission" date="2019-03" db="EMBL/GenBank/DDBJ databases">
        <authorList>
            <consortium name="Pathogen Informatics"/>
        </authorList>
    </citation>
    <scope>NUCLEOTIDE SEQUENCE [LARGE SCALE GENOMIC DNA]</scope>
    <source>
        <strain evidence="2 3">NCTC12282</strain>
    </source>
</reference>
<gene>
    <name evidence="2" type="ORF">NCTC12282_02159</name>
</gene>